<keyword evidence="4" id="KW-1185">Reference proteome</keyword>
<evidence type="ECO:0000256" key="1">
    <source>
        <dbReference type="ARBA" id="ARBA00038494"/>
    </source>
</evidence>
<name>A0A842HHH2_9BACT</name>
<evidence type="ECO:0000313" key="4">
    <source>
        <dbReference type="Proteomes" id="UP000546464"/>
    </source>
</evidence>
<reference evidence="3 4" key="1">
    <citation type="submission" date="2020-07" db="EMBL/GenBank/DDBJ databases">
        <authorList>
            <person name="Feng X."/>
        </authorList>
    </citation>
    <scope>NUCLEOTIDE SEQUENCE [LARGE SCALE GENOMIC DNA]</scope>
    <source>
        <strain evidence="3 4">JCM31066</strain>
    </source>
</reference>
<dbReference type="CDD" id="cd02511">
    <property type="entry name" value="Beta4Glucosyltransferase"/>
    <property type="match status" value="1"/>
</dbReference>
<accession>A0A842HHH2</accession>
<keyword evidence="3" id="KW-0808">Transferase</keyword>
<dbReference type="PANTHER" id="PTHR43630:SF2">
    <property type="entry name" value="GLYCOSYLTRANSFERASE"/>
    <property type="match status" value="1"/>
</dbReference>
<dbReference type="EMBL" id="JACHVB010000044">
    <property type="protein sequence ID" value="MBC2595620.1"/>
    <property type="molecule type" value="Genomic_DNA"/>
</dbReference>
<evidence type="ECO:0000313" key="3">
    <source>
        <dbReference type="EMBL" id="MBC2595620.1"/>
    </source>
</evidence>
<comment type="similarity">
    <text evidence="1">Belongs to the glycosyltransferase 2 family. WaaE/KdtX subfamily.</text>
</comment>
<organism evidence="3 4">
    <name type="scientific">Ruficoccus amylovorans</name>
    <dbReference type="NCBI Taxonomy" id="1804625"/>
    <lineage>
        <taxon>Bacteria</taxon>
        <taxon>Pseudomonadati</taxon>
        <taxon>Verrucomicrobiota</taxon>
        <taxon>Opitutia</taxon>
        <taxon>Puniceicoccales</taxon>
        <taxon>Cerasicoccaceae</taxon>
        <taxon>Ruficoccus</taxon>
    </lineage>
</organism>
<evidence type="ECO:0000259" key="2">
    <source>
        <dbReference type="Pfam" id="PF00535"/>
    </source>
</evidence>
<feature type="domain" description="Glycosyltransferase 2-like" evidence="2">
    <location>
        <begin position="8"/>
        <end position="111"/>
    </location>
</feature>
<dbReference type="PANTHER" id="PTHR43630">
    <property type="entry name" value="POLY-BETA-1,6-N-ACETYL-D-GLUCOSAMINE SYNTHASE"/>
    <property type="match status" value="1"/>
</dbReference>
<protein>
    <submittedName>
        <fullName evidence="3">Glycosyltransferase family 2 protein</fullName>
    </submittedName>
</protein>
<dbReference type="Pfam" id="PF00535">
    <property type="entry name" value="Glycos_transf_2"/>
    <property type="match status" value="1"/>
</dbReference>
<dbReference type="Gene3D" id="3.90.550.10">
    <property type="entry name" value="Spore Coat Polysaccharide Biosynthesis Protein SpsA, Chain A"/>
    <property type="match status" value="1"/>
</dbReference>
<dbReference type="GO" id="GO:0016740">
    <property type="term" value="F:transferase activity"/>
    <property type="evidence" value="ECO:0007669"/>
    <property type="project" value="UniProtKB-KW"/>
</dbReference>
<dbReference type="SUPFAM" id="SSF53448">
    <property type="entry name" value="Nucleotide-diphospho-sugar transferases"/>
    <property type="match status" value="1"/>
</dbReference>
<proteinExistence type="inferred from homology"/>
<dbReference type="RefSeq" id="WP_185676573.1">
    <property type="nucleotide sequence ID" value="NZ_JACHVB010000044.1"/>
</dbReference>
<dbReference type="InterPro" id="IPR029044">
    <property type="entry name" value="Nucleotide-diphossugar_trans"/>
</dbReference>
<dbReference type="Proteomes" id="UP000546464">
    <property type="component" value="Unassembled WGS sequence"/>
</dbReference>
<gene>
    <name evidence="3" type="ORF">H5P28_15235</name>
</gene>
<dbReference type="AlphaFoldDB" id="A0A842HHH2"/>
<comment type="caution">
    <text evidence="3">The sequence shown here is derived from an EMBL/GenBank/DDBJ whole genome shotgun (WGS) entry which is preliminary data.</text>
</comment>
<dbReference type="InterPro" id="IPR001173">
    <property type="entry name" value="Glyco_trans_2-like"/>
</dbReference>
<sequence length="273" mass="31758">MPPAPDISVIILTLNEERDLPGCLDSLTWCDDIHVVDSGSTDRTAELATAAGATVSVNPFQSFGQQRNWALDHCPLKHSWVLFLDADERITPALLAELTDKTAHAPDGLAGYYLCWALMLGERWLKRSDNFPKWQFRLLRRGRARFTDFGHGQKEDQVEGEIGYIKEPYLHYAFGGGWEVWERRHRKYAKQEAAARLRSDVPLRQIFSRHASRRNPAIKRLVSRLPGWPSLRFFYTYVLRGGFLEGREAWEYCRRLAWYERLIQLEMRQLRHG</sequence>